<reference evidence="7" key="1">
    <citation type="submission" date="2005-08" db="EMBL/GenBank/DDBJ databases">
        <title>Complete sequence of Dechloromonas aromatica RCB.</title>
        <authorList>
            <person name="Salinero K.K."/>
            <person name="Copeland A."/>
            <person name="Lucas S."/>
            <person name="Lapidus A."/>
            <person name="Barry K."/>
            <person name="Detter J.C."/>
            <person name="Glavina T."/>
            <person name="Hammon N."/>
            <person name="Israni S."/>
            <person name="Pitluck S."/>
            <person name="Di Bartolo G."/>
            <person name="Trong S."/>
            <person name="Schmutz J."/>
            <person name="Larimer F."/>
            <person name="Land M."/>
            <person name="Ivanova N."/>
            <person name="Richardson P."/>
        </authorList>
    </citation>
    <scope>NUCLEOTIDE SEQUENCE</scope>
    <source>
        <strain evidence="7">RCB</strain>
    </source>
</reference>
<keyword evidence="3" id="KW-0378">Hydrolase</keyword>
<proteinExistence type="inferred from homology"/>
<dbReference type="STRING" id="159087.Daro_2878"/>
<dbReference type="KEGG" id="dar:Daro_2878"/>
<comment type="similarity">
    <text evidence="1">Belongs to the metallo-beta-lactamase superfamily.</text>
</comment>
<evidence type="ECO:0000256" key="5">
    <source>
        <dbReference type="SAM" id="SignalP"/>
    </source>
</evidence>
<feature type="signal peptide" evidence="5">
    <location>
        <begin position="1"/>
        <end position="31"/>
    </location>
</feature>
<protein>
    <submittedName>
        <fullName evidence="7">Beta-lactamase-like protein</fullName>
    </submittedName>
</protein>
<dbReference type="OrthoDB" id="5443440at2"/>
<dbReference type="InterPro" id="IPR036866">
    <property type="entry name" value="RibonucZ/Hydroxyglut_hydro"/>
</dbReference>
<evidence type="ECO:0000256" key="2">
    <source>
        <dbReference type="ARBA" id="ARBA00022723"/>
    </source>
</evidence>
<evidence type="ECO:0000256" key="4">
    <source>
        <dbReference type="ARBA" id="ARBA00022833"/>
    </source>
</evidence>
<evidence type="ECO:0000256" key="1">
    <source>
        <dbReference type="ARBA" id="ARBA00007749"/>
    </source>
</evidence>
<evidence type="ECO:0000259" key="6">
    <source>
        <dbReference type="SMART" id="SM00849"/>
    </source>
</evidence>
<keyword evidence="2" id="KW-0479">Metal-binding</keyword>
<evidence type="ECO:0000256" key="3">
    <source>
        <dbReference type="ARBA" id="ARBA00022801"/>
    </source>
</evidence>
<dbReference type="SUPFAM" id="SSF56281">
    <property type="entry name" value="Metallo-hydrolase/oxidoreductase"/>
    <property type="match status" value="1"/>
</dbReference>
<dbReference type="eggNOG" id="COG0491">
    <property type="taxonomic scope" value="Bacteria"/>
</dbReference>
<dbReference type="HOGENOM" id="CLU_056519_0_0_4"/>
<dbReference type="PANTHER" id="PTHR42978">
    <property type="entry name" value="QUORUM-QUENCHING LACTONASE YTNP-RELATED-RELATED"/>
    <property type="match status" value="1"/>
</dbReference>
<dbReference type="GO" id="GO:0016787">
    <property type="term" value="F:hydrolase activity"/>
    <property type="evidence" value="ECO:0007669"/>
    <property type="project" value="UniProtKB-KW"/>
</dbReference>
<dbReference type="AlphaFoldDB" id="Q47C23"/>
<keyword evidence="4" id="KW-0862">Zinc</keyword>
<keyword evidence="5" id="KW-0732">Signal</keyword>
<organism evidence="7">
    <name type="scientific">Dechloromonas aromatica (strain RCB)</name>
    <dbReference type="NCBI Taxonomy" id="159087"/>
    <lineage>
        <taxon>Bacteria</taxon>
        <taxon>Pseudomonadati</taxon>
        <taxon>Pseudomonadota</taxon>
        <taxon>Betaproteobacteria</taxon>
        <taxon>Rhodocyclales</taxon>
        <taxon>Azonexaceae</taxon>
        <taxon>Dechloromonas</taxon>
    </lineage>
</organism>
<dbReference type="SMART" id="SM00849">
    <property type="entry name" value="Lactamase_B"/>
    <property type="match status" value="1"/>
</dbReference>
<dbReference type="Pfam" id="PF00753">
    <property type="entry name" value="Lactamase_B"/>
    <property type="match status" value="1"/>
</dbReference>
<feature type="domain" description="Metallo-beta-lactamase" evidence="6">
    <location>
        <begin position="93"/>
        <end position="299"/>
    </location>
</feature>
<dbReference type="GO" id="GO:0046872">
    <property type="term" value="F:metal ion binding"/>
    <property type="evidence" value="ECO:0007669"/>
    <property type="project" value="UniProtKB-KW"/>
</dbReference>
<accession>Q47C23</accession>
<name>Q47C23_DECAR</name>
<dbReference type="CDD" id="cd07720">
    <property type="entry name" value="OPHC2-like_MBL-fold"/>
    <property type="match status" value="1"/>
</dbReference>
<gene>
    <name evidence="7" type="ordered locus">Daro_2878</name>
</gene>
<feature type="chain" id="PRO_5004233320" evidence="5">
    <location>
        <begin position="32"/>
        <end position="327"/>
    </location>
</feature>
<dbReference type="InterPro" id="IPR051013">
    <property type="entry name" value="MBL_superfamily_lactonases"/>
</dbReference>
<sequence>MPSAVSSFIGGSLRHLCLAALFLFASSFANAEAPQQKTQVPGYYRLMLGNFEVTALYDGAIDLDEKLLKNIQQRDIQRLLAREFLKGPKVQTAVNAYLINTGSKLILVDAGAAKLFGPGLGNIVDNLKAAGYAPEQVDVVLVTHLHGDHVNGLVTSEGQRVFANAEIWSAKADNDFWLSEEIAAKAPKDFQPFFKMSRDAAAPYLAAGKWKTFDSDRELLPGVTSVDTHGHTPGHASYLVQSGDQRLMILGDLVHNHAVQFAHPDVAIEFDNDPKQAVIARKRIFRLAAKERLMVAGMHLPFPGIGHVRKEQKGYAWVPAEFAPLAK</sequence>
<dbReference type="InterPro" id="IPR001279">
    <property type="entry name" value="Metallo-B-lactamas"/>
</dbReference>
<dbReference type="EMBL" id="CP000089">
    <property type="protein sequence ID" value="AAZ47608.1"/>
    <property type="molecule type" value="Genomic_DNA"/>
</dbReference>
<evidence type="ECO:0000313" key="7">
    <source>
        <dbReference type="EMBL" id="AAZ47608.1"/>
    </source>
</evidence>
<dbReference type="Gene3D" id="3.60.15.10">
    <property type="entry name" value="Ribonuclease Z/Hydroxyacylglutathione hydrolase-like"/>
    <property type="match status" value="1"/>
</dbReference>
<dbReference type="PANTHER" id="PTHR42978:SF6">
    <property type="entry name" value="QUORUM-QUENCHING LACTONASE YTNP-RELATED"/>
    <property type="match status" value="1"/>
</dbReference>